<evidence type="ECO:0000256" key="1">
    <source>
        <dbReference type="SAM" id="MobiDB-lite"/>
    </source>
</evidence>
<keyword evidence="2" id="KW-1185">Reference proteome</keyword>
<name>A0A1I8BFD8_MELHA</name>
<proteinExistence type="predicted"/>
<feature type="region of interest" description="Disordered" evidence="1">
    <location>
        <begin position="35"/>
        <end position="61"/>
    </location>
</feature>
<evidence type="ECO:0000313" key="3">
    <source>
        <dbReference type="WBParaSite" id="MhA1_Contig2247.frz3.gene6"/>
    </source>
</evidence>
<feature type="compositionally biased region" description="Polar residues" evidence="1">
    <location>
        <begin position="49"/>
        <end position="61"/>
    </location>
</feature>
<dbReference type="Proteomes" id="UP000095281">
    <property type="component" value="Unplaced"/>
</dbReference>
<dbReference type="AlphaFoldDB" id="A0A1I8BFD8"/>
<dbReference type="WBParaSite" id="MhA1_Contig2247.frz3.gene6">
    <property type="protein sequence ID" value="MhA1_Contig2247.frz3.gene6"/>
    <property type="gene ID" value="MhA1_Contig2247.frz3.gene6"/>
</dbReference>
<protein>
    <submittedName>
        <fullName evidence="3">Uncharacterized protein</fullName>
    </submittedName>
</protein>
<reference evidence="3" key="1">
    <citation type="submission" date="2016-11" db="UniProtKB">
        <authorList>
            <consortium name="WormBaseParasite"/>
        </authorList>
    </citation>
    <scope>IDENTIFICATION</scope>
</reference>
<evidence type="ECO:0000313" key="2">
    <source>
        <dbReference type="Proteomes" id="UP000095281"/>
    </source>
</evidence>
<sequence>MNKCEVSKNVLTGESQIVDEEEEIIEVKVENMKENEPQDVNKEEKIIENSKTSSSKLNQGKIQKKNGINTNVLWKLVRMKYVPRIEFRMCKKCANELYYNKNKFEVRESGKIGIKFDLCENCAKLNMRLMDFLLEFDGNKNK</sequence>
<organism evidence="2 3">
    <name type="scientific">Meloidogyne hapla</name>
    <name type="common">Root-knot nematode worm</name>
    <dbReference type="NCBI Taxonomy" id="6305"/>
    <lineage>
        <taxon>Eukaryota</taxon>
        <taxon>Metazoa</taxon>
        <taxon>Ecdysozoa</taxon>
        <taxon>Nematoda</taxon>
        <taxon>Chromadorea</taxon>
        <taxon>Rhabditida</taxon>
        <taxon>Tylenchina</taxon>
        <taxon>Tylenchomorpha</taxon>
        <taxon>Tylenchoidea</taxon>
        <taxon>Meloidogynidae</taxon>
        <taxon>Meloidogyninae</taxon>
        <taxon>Meloidogyne</taxon>
    </lineage>
</organism>
<feature type="compositionally biased region" description="Basic and acidic residues" evidence="1">
    <location>
        <begin position="35"/>
        <end position="48"/>
    </location>
</feature>
<accession>A0A1I8BFD8</accession>